<protein>
    <submittedName>
        <fullName evidence="1">Uncharacterized protein</fullName>
    </submittedName>
</protein>
<accession>A0A381WQZ1</accession>
<proteinExistence type="predicted"/>
<evidence type="ECO:0000313" key="1">
    <source>
        <dbReference type="EMBL" id="SVA54711.1"/>
    </source>
</evidence>
<sequence>MLVPGLAAQGVPRILFEHAIGHDDWPQQRTAEALLSLTPVRDLLALYQEDSGHRITIRYPGGDYGDAWAHELRNWLVALGIPSAQVLLEPGSGGRDRILLLL</sequence>
<feature type="non-terminal residue" evidence="1">
    <location>
        <position position="102"/>
    </location>
</feature>
<reference evidence="1" key="1">
    <citation type="submission" date="2018-05" db="EMBL/GenBank/DDBJ databases">
        <authorList>
            <person name="Lanie J.A."/>
            <person name="Ng W.-L."/>
            <person name="Kazmierczak K.M."/>
            <person name="Andrzejewski T.M."/>
            <person name="Davidsen T.M."/>
            <person name="Wayne K.J."/>
            <person name="Tettelin H."/>
            <person name="Glass J.I."/>
            <person name="Rusch D."/>
            <person name="Podicherti R."/>
            <person name="Tsui H.-C.T."/>
            <person name="Winkler M.E."/>
        </authorList>
    </citation>
    <scope>NUCLEOTIDE SEQUENCE</scope>
</reference>
<name>A0A381WQZ1_9ZZZZ</name>
<dbReference type="AlphaFoldDB" id="A0A381WQZ1"/>
<dbReference type="EMBL" id="UINC01012540">
    <property type="protein sequence ID" value="SVA54711.1"/>
    <property type="molecule type" value="Genomic_DNA"/>
</dbReference>
<gene>
    <name evidence="1" type="ORF">METZ01_LOCUS107565</name>
</gene>
<organism evidence="1">
    <name type="scientific">marine metagenome</name>
    <dbReference type="NCBI Taxonomy" id="408172"/>
    <lineage>
        <taxon>unclassified sequences</taxon>
        <taxon>metagenomes</taxon>
        <taxon>ecological metagenomes</taxon>
    </lineage>
</organism>